<keyword evidence="1" id="KW-0732">Signal</keyword>
<feature type="signal peptide" evidence="1">
    <location>
        <begin position="1"/>
        <end position="23"/>
    </location>
</feature>
<accession>A0A6J5VAB6</accession>
<name>A0A6J5VAB6_PRUAR</name>
<sequence length="69" mass="7565">MTTFTLSMTPMAITFSTVFLICSLDLEEKLPAMMTIQKMEPTTIQKTVPTSILVTKPTPKSTSSLPLSL</sequence>
<feature type="chain" id="PRO_5026986700" evidence="1">
    <location>
        <begin position="24"/>
        <end position="69"/>
    </location>
</feature>
<evidence type="ECO:0000256" key="1">
    <source>
        <dbReference type="SAM" id="SignalP"/>
    </source>
</evidence>
<protein>
    <submittedName>
        <fullName evidence="2">Uncharacterized protein</fullName>
    </submittedName>
</protein>
<gene>
    <name evidence="2" type="ORF">CURHAP_LOCUS42293</name>
</gene>
<evidence type="ECO:0000313" key="3">
    <source>
        <dbReference type="Proteomes" id="UP000507222"/>
    </source>
</evidence>
<dbReference type="AlphaFoldDB" id="A0A6J5VAB6"/>
<dbReference type="Proteomes" id="UP000507222">
    <property type="component" value="Unassembled WGS sequence"/>
</dbReference>
<dbReference type="EMBL" id="CAEKDK010000007">
    <property type="protein sequence ID" value="CAB4285976.1"/>
    <property type="molecule type" value="Genomic_DNA"/>
</dbReference>
<proteinExistence type="predicted"/>
<reference evidence="2 3" key="1">
    <citation type="submission" date="2020-05" db="EMBL/GenBank/DDBJ databases">
        <authorList>
            <person name="Campoy J."/>
            <person name="Schneeberger K."/>
            <person name="Spophaly S."/>
        </authorList>
    </citation>
    <scope>NUCLEOTIDE SEQUENCE [LARGE SCALE GENOMIC DNA]</scope>
    <source>
        <strain evidence="2">PruArmRojPasFocal</strain>
    </source>
</reference>
<organism evidence="2 3">
    <name type="scientific">Prunus armeniaca</name>
    <name type="common">Apricot</name>
    <name type="synonym">Armeniaca vulgaris</name>
    <dbReference type="NCBI Taxonomy" id="36596"/>
    <lineage>
        <taxon>Eukaryota</taxon>
        <taxon>Viridiplantae</taxon>
        <taxon>Streptophyta</taxon>
        <taxon>Embryophyta</taxon>
        <taxon>Tracheophyta</taxon>
        <taxon>Spermatophyta</taxon>
        <taxon>Magnoliopsida</taxon>
        <taxon>eudicotyledons</taxon>
        <taxon>Gunneridae</taxon>
        <taxon>Pentapetalae</taxon>
        <taxon>rosids</taxon>
        <taxon>fabids</taxon>
        <taxon>Rosales</taxon>
        <taxon>Rosaceae</taxon>
        <taxon>Amygdaloideae</taxon>
        <taxon>Amygdaleae</taxon>
        <taxon>Prunus</taxon>
    </lineage>
</organism>
<evidence type="ECO:0000313" key="2">
    <source>
        <dbReference type="EMBL" id="CAB4285976.1"/>
    </source>
</evidence>